<dbReference type="EMBL" id="PQXM01001974">
    <property type="protein sequence ID" value="TGO48560.1"/>
    <property type="molecule type" value="Genomic_DNA"/>
</dbReference>
<protein>
    <submittedName>
        <fullName evidence="2">Uncharacterized protein</fullName>
    </submittedName>
</protein>
<sequence length="368" mass="41363">MSSPTLGCTDLPIVIRWGESEPFNYIGTPAQQLRMTVDLVGVTVSPESATIRIKPLYFVLQPSVFGKDGCMNFMSPYKVSSNTRTVMQKAGIYNKTTVSCIHFRLENNGTVFMPPIENHSFTPASDNVVQLLADLQSLSQAKNFYVYTSAQTSTITQLWKRIPHIRRETCTGDFTTQSVYRSNMVCDMWTNFNQFARQGHSAKRQDPLLQDPQGDSAIDPIANSNLSSSPILDQGLVETDDQDLVDTDYDEESLIGRKRKYSEMSSNTTPLDILGSKKSNVVRFAKSYNNITDCLKKELVAFIFWIAQVDPQLQEDYDQVFSDLGGAVSSGDINKFYEIKSECIADVCITYVKREFEGGSEWVLRNTL</sequence>
<name>A0A4Z1HP79_9HELO</name>
<comment type="caution">
    <text evidence="2">The sequence shown here is derived from an EMBL/GenBank/DDBJ whole genome shotgun (WGS) entry which is preliminary data.</text>
</comment>
<gene>
    <name evidence="2" type="ORF">BELL_1976g00010</name>
</gene>
<accession>A0A4Z1HP79</accession>
<dbReference type="AlphaFoldDB" id="A0A4Z1HP79"/>
<evidence type="ECO:0000313" key="2">
    <source>
        <dbReference type="EMBL" id="TGO48560.1"/>
    </source>
</evidence>
<feature type="region of interest" description="Disordered" evidence="1">
    <location>
        <begin position="201"/>
        <end position="226"/>
    </location>
</feature>
<dbReference type="Proteomes" id="UP000297229">
    <property type="component" value="Unassembled WGS sequence"/>
</dbReference>
<keyword evidence="3" id="KW-1185">Reference proteome</keyword>
<organism evidence="2 3">
    <name type="scientific">Botrytis elliptica</name>
    <dbReference type="NCBI Taxonomy" id="278938"/>
    <lineage>
        <taxon>Eukaryota</taxon>
        <taxon>Fungi</taxon>
        <taxon>Dikarya</taxon>
        <taxon>Ascomycota</taxon>
        <taxon>Pezizomycotina</taxon>
        <taxon>Leotiomycetes</taxon>
        <taxon>Helotiales</taxon>
        <taxon>Sclerotiniaceae</taxon>
        <taxon>Botrytis</taxon>
    </lineage>
</organism>
<reference evidence="2 3" key="1">
    <citation type="submission" date="2017-12" db="EMBL/GenBank/DDBJ databases">
        <title>Comparative genomics of Botrytis spp.</title>
        <authorList>
            <person name="Valero-Jimenez C.A."/>
            <person name="Tapia P."/>
            <person name="Veloso J."/>
            <person name="Silva-Moreno E."/>
            <person name="Staats M."/>
            <person name="Valdes J.H."/>
            <person name="Van Kan J.A.L."/>
        </authorList>
    </citation>
    <scope>NUCLEOTIDE SEQUENCE [LARGE SCALE GENOMIC DNA]</scope>
    <source>
        <strain evidence="2 3">Be9601</strain>
    </source>
</reference>
<evidence type="ECO:0000313" key="3">
    <source>
        <dbReference type="Proteomes" id="UP000297229"/>
    </source>
</evidence>
<evidence type="ECO:0000256" key="1">
    <source>
        <dbReference type="SAM" id="MobiDB-lite"/>
    </source>
</evidence>
<proteinExistence type="predicted"/>